<evidence type="ECO:0000313" key="2">
    <source>
        <dbReference type="EMBL" id="GAD49077.1"/>
    </source>
</evidence>
<dbReference type="Pfam" id="PF00535">
    <property type="entry name" value="Glycos_transf_2"/>
    <property type="match status" value="1"/>
</dbReference>
<dbReference type="SUPFAM" id="SSF53448">
    <property type="entry name" value="Nucleotide-diphospho-sugar transferases"/>
    <property type="match status" value="1"/>
</dbReference>
<accession>U2YL39</accession>
<name>U2YL39_9SPHN</name>
<protein>
    <submittedName>
        <fullName evidence="2">Putative glycosyltransferase</fullName>
    </submittedName>
</protein>
<keyword evidence="3" id="KW-1185">Reference proteome</keyword>
<sequence length="305" mass="33992">MMDELAVDIVLRTHNRAPILEEAVESLFAADATGVQFRLLLVDNASSDGTAALIARMATRFGPRLVPLFEARPGGQHALNCAIARAEAPIIAFFDDDERVGAQWLQTIRREFAKPDTVFITGPCRPLWQGAAPDWLPAGYGGVLGIIDYGTARMRFYRDFGGMLTQGNCALRRWVFDATGPYPADLATAEDRWLNAWLEAEGAEGYYCPDFAVAHLMQAERLDPAYFTRWAAREGRDRAVSDHLSGLPSLFGYRWYWTQMMRSVTMLALRRGSRADRFRARLDLIQARANAATAVRRMIRVGAGG</sequence>
<dbReference type="GO" id="GO:0016740">
    <property type="term" value="F:transferase activity"/>
    <property type="evidence" value="ECO:0007669"/>
    <property type="project" value="UniProtKB-KW"/>
</dbReference>
<dbReference type="Proteomes" id="UP000016568">
    <property type="component" value="Unassembled WGS sequence"/>
</dbReference>
<dbReference type="AlphaFoldDB" id="U2YL39"/>
<evidence type="ECO:0000313" key="3">
    <source>
        <dbReference type="Proteomes" id="UP000016568"/>
    </source>
</evidence>
<dbReference type="eggNOG" id="COG1216">
    <property type="taxonomic scope" value="Bacteria"/>
</dbReference>
<feature type="domain" description="Glycosyltransferase 2-like" evidence="1">
    <location>
        <begin position="9"/>
        <end position="174"/>
    </location>
</feature>
<keyword evidence="2" id="KW-0808">Transferase</keyword>
<dbReference type="InterPro" id="IPR029044">
    <property type="entry name" value="Nucleotide-diphossugar_trans"/>
</dbReference>
<dbReference type="PANTHER" id="PTHR43685:SF2">
    <property type="entry name" value="GLYCOSYLTRANSFERASE 2-LIKE DOMAIN-CONTAINING PROTEIN"/>
    <property type="match status" value="1"/>
</dbReference>
<organism evidence="2 3">
    <name type="scientific">Caenibius tardaugens NBRC 16725</name>
    <dbReference type="NCBI Taxonomy" id="1219035"/>
    <lineage>
        <taxon>Bacteria</taxon>
        <taxon>Pseudomonadati</taxon>
        <taxon>Pseudomonadota</taxon>
        <taxon>Alphaproteobacteria</taxon>
        <taxon>Sphingomonadales</taxon>
        <taxon>Erythrobacteraceae</taxon>
        <taxon>Caenibius</taxon>
    </lineage>
</organism>
<comment type="caution">
    <text evidence="2">The sequence shown here is derived from an EMBL/GenBank/DDBJ whole genome shotgun (WGS) entry which is preliminary data.</text>
</comment>
<proteinExistence type="predicted"/>
<gene>
    <name evidence="2" type="ORF">NT2_04_04900</name>
</gene>
<dbReference type="Gene3D" id="3.90.550.10">
    <property type="entry name" value="Spore Coat Polysaccharide Biosynthesis Protein SpsA, Chain A"/>
    <property type="match status" value="1"/>
</dbReference>
<reference evidence="2 3" key="1">
    <citation type="submission" date="2013-09" db="EMBL/GenBank/DDBJ databases">
        <title>Whole genome shotgun sequence of Novosphingobium tardaugens NBRC 16725.</title>
        <authorList>
            <person name="Isaki S."/>
            <person name="Hosoyama A."/>
            <person name="Tsuchikane K."/>
            <person name="Katsumata H."/>
            <person name="Ando Y."/>
            <person name="Yamazaki S."/>
            <person name="Fujita N."/>
        </authorList>
    </citation>
    <scope>NUCLEOTIDE SEQUENCE [LARGE SCALE GENOMIC DNA]</scope>
    <source>
        <strain evidence="2 3">NBRC 16725</strain>
    </source>
</reference>
<dbReference type="CDD" id="cd00761">
    <property type="entry name" value="Glyco_tranf_GTA_type"/>
    <property type="match status" value="1"/>
</dbReference>
<evidence type="ECO:0000259" key="1">
    <source>
        <dbReference type="Pfam" id="PF00535"/>
    </source>
</evidence>
<dbReference type="InterPro" id="IPR050834">
    <property type="entry name" value="Glycosyltransf_2"/>
</dbReference>
<dbReference type="InterPro" id="IPR001173">
    <property type="entry name" value="Glyco_trans_2-like"/>
</dbReference>
<dbReference type="RefSeq" id="WP_021689984.1">
    <property type="nucleotide sequence ID" value="NZ_BASZ01000004.1"/>
</dbReference>
<dbReference type="EMBL" id="BASZ01000004">
    <property type="protein sequence ID" value="GAD49077.1"/>
    <property type="molecule type" value="Genomic_DNA"/>
</dbReference>
<dbReference type="PANTHER" id="PTHR43685">
    <property type="entry name" value="GLYCOSYLTRANSFERASE"/>
    <property type="match status" value="1"/>
</dbReference>